<dbReference type="EMBL" id="JAUDCG010000001">
    <property type="protein sequence ID" value="MDM8156033.1"/>
    <property type="molecule type" value="Genomic_DNA"/>
</dbReference>
<dbReference type="PANTHER" id="PTHR30352">
    <property type="entry name" value="PYRUVATE FORMATE-LYASE-ACTIVATING ENZYME"/>
    <property type="match status" value="1"/>
</dbReference>
<dbReference type="InterPro" id="IPR058240">
    <property type="entry name" value="rSAM_sf"/>
</dbReference>
<dbReference type="EC" id="1.97.1.4" evidence="10"/>
<keyword evidence="9 10" id="KW-0411">Iron-sulfur</keyword>
<evidence type="ECO:0000256" key="1">
    <source>
        <dbReference type="ARBA" id="ARBA00003141"/>
    </source>
</evidence>
<dbReference type="PIRSF" id="PIRSF000371">
    <property type="entry name" value="PFL_act_enz"/>
    <property type="match status" value="1"/>
</dbReference>
<evidence type="ECO:0000256" key="7">
    <source>
        <dbReference type="ARBA" id="ARBA00023002"/>
    </source>
</evidence>
<keyword evidence="6 10" id="KW-0479">Metal-binding</keyword>
<comment type="catalytic activity">
    <reaction evidence="10">
        <text>glycyl-[formate C-acetyltransferase] + reduced [flavodoxin] + S-adenosyl-L-methionine = glycin-2-yl radical-[formate C-acetyltransferase] + semiquinone [flavodoxin] + 5'-deoxyadenosine + L-methionine + H(+)</text>
        <dbReference type="Rhea" id="RHEA:19225"/>
        <dbReference type="Rhea" id="RHEA-COMP:10622"/>
        <dbReference type="Rhea" id="RHEA-COMP:12190"/>
        <dbReference type="Rhea" id="RHEA-COMP:12191"/>
        <dbReference type="Rhea" id="RHEA-COMP:14480"/>
        <dbReference type="ChEBI" id="CHEBI:15378"/>
        <dbReference type="ChEBI" id="CHEBI:17319"/>
        <dbReference type="ChEBI" id="CHEBI:29947"/>
        <dbReference type="ChEBI" id="CHEBI:32722"/>
        <dbReference type="ChEBI" id="CHEBI:57618"/>
        <dbReference type="ChEBI" id="CHEBI:57844"/>
        <dbReference type="ChEBI" id="CHEBI:59789"/>
        <dbReference type="ChEBI" id="CHEBI:140311"/>
        <dbReference type="EC" id="1.97.1.4"/>
    </reaction>
</comment>
<dbReference type="InterPro" id="IPR012838">
    <property type="entry name" value="PFL1_activating"/>
</dbReference>
<dbReference type="GO" id="GO:0043365">
    <property type="term" value="F:[formate-C-acetyltransferase]-activating enzyme activity"/>
    <property type="evidence" value="ECO:0007669"/>
    <property type="project" value="UniProtKB-EC"/>
</dbReference>
<keyword evidence="7 10" id="KW-0560">Oxidoreductase</keyword>
<dbReference type="PANTHER" id="PTHR30352:SF5">
    <property type="entry name" value="PYRUVATE FORMATE-LYASE 1-ACTIVATING ENZYME"/>
    <property type="match status" value="1"/>
</dbReference>
<dbReference type="RefSeq" id="WP_289606510.1">
    <property type="nucleotide sequence ID" value="NZ_JAUDCG010000001.1"/>
</dbReference>
<feature type="domain" description="Radical SAM core" evidence="11">
    <location>
        <begin position="17"/>
        <end position="249"/>
    </location>
</feature>
<dbReference type="NCBIfam" id="TIGR02493">
    <property type="entry name" value="PFLA"/>
    <property type="match status" value="1"/>
</dbReference>
<evidence type="ECO:0000256" key="6">
    <source>
        <dbReference type="ARBA" id="ARBA00022723"/>
    </source>
</evidence>
<comment type="caution">
    <text evidence="12">The sequence shown here is derived from an EMBL/GenBank/DDBJ whole genome shotgun (WGS) entry which is preliminary data.</text>
</comment>
<dbReference type="SFLD" id="SFLDG01066">
    <property type="entry name" value="organic_radical-activating_enz"/>
    <property type="match status" value="1"/>
</dbReference>
<dbReference type="CDD" id="cd01335">
    <property type="entry name" value="Radical_SAM"/>
    <property type="match status" value="1"/>
</dbReference>
<evidence type="ECO:0000259" key="11">
    <source>
        <dbReference type="PROSITE" id="PS51918"/>
    </source>
</evidence>
<dbReference type="PROSITE" id="PS01087">
    <property type="entry name" value="RADICAL_ACTIVATING"/>
    <property type="match status" value="1"/>
</dbReference>
<sequence length="257" mass="29401">MGEHKGALHSIETFGSVDGPGIRYVIFLQGCAMRCQFCHNADTWQMRNGEADAKDVLQRALRYRSYWRGGGGITVSGGEPLLQIDFLLELFEEAKKQGIHTVIDTCGQPFTREEPFFSKFKALMTNTDLVLLDIKHIDSEQHRTLTGWGNENILDMARWLSSIGKPVWIRHVLVPQRNDSDEDLRRLDAFVRTLSNVERFEVLPYHTLGVYKWKELGIPYPLEGIDPPTEEQIAHANELLHTADYQGFRKSETKKIS</sequence>
<dbReference type="PROSITE" id="PS51918">
    <property type="entry name" value="RADICAL_SAM"/>
    <property type="match status" value="1"/>
</dbReference>
<dbReference type="Gene3D" id="3.20.20.70">
    <property type="entry name" value="Aldolase class I"/>
    <property type="match status" value="1"/>
</dbReference>
<dbReference type="InterPro" id="IPR013785">
    <property type="entry name" value="Aldolase_TIM"/>
</dbReference>
<reference evidence="12 13" key="3">
    <citation type="submission" date="2023-06" db="EMBL/GenBank/DDBJ databases">
        <authorList>
            <person name="Zeman M."/>
            <person name="Kubasova T."/>
            <person name="Jahodarova E."/>
            <person name="Nykrynova M."/>
            <person name="Rychlik I."/>
        </authorList>
    </citation>
    <scope>NUCLEOTIDE SEQUENCE [LARGE SCALE GENOMIC DNA]</scope>
    <source>
        <strain evidence="12 13">ET39</strain>
    </source>
</reference>
<evidence type="ECO:0000256" key="9">
    <source>
        <dbReference type="ARBA" id="ARBA00023014"/>
    </source>
</evidence>
<proteinExistence type="inferred from homology"/>
<evidence type="ECO:0000256" key="10">
    <source>
        <dbReference type="RuleBase" id="RU362053"/>
    </source>
</evidence>
<reference evidence="13" key="1">
    <citation type="submission" date="2023-06" db="EMBL/GenBank/DDBJ databases">
        <title>Identification and characterization of horizontal gene transfer across gut microbiota members of farm animals based on homology search.</title>
        <authorList>
            <person name="Zeman M."/>
            <person name="Kubasova T."/>
            <person name="Jahodarova E."/>
            <person name="Nykrynova M."/>
            <person name="Rychlik I."/>
        </authorList>
    </citation>
    <scope>NUCLEOTIDE SEQUENCE [LARGE SCALE GENOMIC DNA]</scope>
    <source>
        <strain evidence="13">ET39</strain>
    </source>
</reference>
<evidence type="ECO:0000256" key="4">
    <source>
        <dbReference type="ARBA" id="ARBA00022485"/>
    </source>
</evidence>
<evidence type="ECO:0000256" key="5">
    <source>
        <dbReference type="ARBA" id="ARBA00022691"/>
    </source>
</evidence>
<comment type="cofactor">
    <cofactor evidence="10">
        <name>[4Fe-4S] cluster</name>
        <dbReference type="ChEBI" id="CHEBI:49883"/>
    </cofactor>
    <text evidence="10">Binds 1 [4Fe-4S] cluster. The cluster is coordinated with 3 cysteines and an exchangeable S-adenosyl-L-methionine.</text>
</comment>
<comment type="subcellular location">
    <subcellularLocation>
        <location evidence="10">Cytoplasm</location>
    </subcellularLocation>
</comment>
<organism evidence="12 13">
    <name type="scientific">Amedibacillus dolichus</name>
    <dbReference type="NCBI Taxonomy" id="31971"/>
    <lineage>
        <taxon>Bacteria</taxon>
        <taxon>Bacillati</taxon>
        <taxon>Bacillota</taxon>
        <taxon>Erysipelotrichia</taxon>
        <taxon>Erysipelotrichales</taxon>
        <taxon>Erysipelotrichaceae</taxon>
        <taxon>Amedibacillus</taxon>
    </lineage>
</organism>
<reference evidence="12 13" key="2">
    <citation type="submission" date="2023-06" db="EMBL/GenBank/DDBJ databases">
        <title>Identification and characterization of horizontal gene transfer across gut microbiota members of farm animals based on homology search.</title>
        <authorList>
            <person name="Schwarzerova J."/>
            <person name="Nykrynova M."/>
            <person name="Jureckova K."/>
            <person name="Cejkova D."/>
            <person name="Rychlik I."/>
        </authorList>
    </citation>
    <scope>NUCLEOTIDE SEQUENCE [LARGE SCALE GENOMIC DNA]</scope>
    <source>
        <strain evidence="12 13">ET39</strain>
    </source>
</reference>
<name>A0ABT7U8T3_9FIRM</name>
<dbReference type="InterPro" id="IPR034457">
    <property type="entry name" value="Organic_radical-activating"/>
</dbReference>
<keyword evidence="12" id="KW-0670">Pyruvate</keyword>
<protein>
    <recommendedName>
        <fullName evidence="3 10">Pyruvate formate-lyase-activating enzyme</fullName>
        <ecNumber evidence="10">1.97.1.4</ecNumber>
    </recommendedName>
</protein>
<comment type="function">
    <text evidence="1 10">Activation of pyruvate formate-lyase under anaerobic conditions by generation of an organic free radical, using S-adenosylmethionine and reduced flavodoxin as cosubstrates to produce 5'-deoxy-adenosine.</text>
</comment>
<evidence type="ECO:0000256" key="2">
    <source>
        <dbReference type="ARBA" id="ARBA00009777"/>
    </source>
</evidence>
<dbReference type="SUPFAM" id="SSF102114">
    <property type="entry name" value="Radical SAM enzymes"/>
    <property type="match status" value="1"/>
</dbReference>
<evidence type="ECO:0000256" key="3">
    <source>
        <dbReference type="ARBA" id="ARBA00021356"/>
    </source>
</evidence>
<accession>A0ABT7U8T3</accession>
<evidence type="ECO:0000313" key="13">
    <source>
        <dbReference type="Proteomes" id="UP001529340"/>
    </source>
</evidence>
<keyword evidence="10" id="KW-0963">Cytoplasm</keyword>
<keyword evidence="13" id="KW-1185">Reference proteome</keyword>
<dbReference type="InterPro" id="IPR012839">
    <property type="entry name" value="Organic_radical_activase"/>
</dbReference>
<keyword evidence="5 10" id="KW-0949">S-adenosyl-L-methionine</keyword>
<comment type="similarity">
    <text evidence="2 10">Belongs to the organic radical-activating enzymes family.</text>
</comment>
<evidence type="ECO:0000313" key="12">
    <source>
        <dbReference type="EMBL" id="MDM8156033.1"/>
    </source>
</evidence>
<keyword evidence="4 10" id="KW-0004">4Fe-4S</keyword>
<dbReference type="InterPro" id="IPR001989">
    <property type="entry name" value="Radical_activat_CS"/>
</dbReference>
<dbReference type="SFLD" id="SFLDS00029">
    <property type="entry name" value="Radical_SAM"/>
    <property type="match status" value="1"/>
</dbReference>
<dbReference type="Pfam" id="PF04055">
    <property type="entry name" value="Radical_SAM"/>
    <property type="match status" value="1"/>
</dbReference>
<gene>
    <name evidence="12" type="primary">pflA</name>
    <name evidence="12" type="ORF">QUV96_00090</name>
</gene>
<keyword evidence="8 10" id="KW-0408">Iron</keyword>
<dbReference type="InterPro" id="IPR007197">
    <property type="entry name" value="rSAM"/>
</dbReference>
<evidence type="ECO:0000256" key="8">
    <source>
        <dbReference type="ARBA" id="ARBA00023004"/>
    </source>
</evidence>
<dbReference type="Proteomes" id="UP001529340">
    <property type="component" value="Unassembled WGS sequence"/>
</dbReference>